<sequence length="129" mass="14550">MPKPLAGGRELLLTHKEISGSGEGNRTLRRVGPIVLQRKGQKDKELVEEPKSFIHRSEGVGNDTRFGERRPSSVYQLHKCPKTSPKDLRRSKKVSRTIEARAKAKPICTDLTHKGVGSPNWSHEQWTVF</sequence>
<gene>
    <name evidence="1" type="ORF">O181_016494</name>
</gene>
<dbReference type="EMBL" id="AVOT02004585">
    <property type="protein sequence ID" value="MBW0476779.1"/>
    <property type="molecule type" value="Genomic_DNA"/>
</dbReference>
<evidence type="ECO:0000313" key="1">
    <source>
        <dbReference type="EMBL" id="MBW0476779.1"/>
    </source>
</evidence>
<keyword evidence="2" id="KW-1185">Reference proteome</keyword>
<accession>A0A9Q3C3Z4</accession>
<dbReference type="AlphaFoldDB" id="A0A9Q3C3Z4"/>
<comment type="caution">
    <text evidence="1">The sequence shown here is derived from an EMBL/GenBank/DDBJ whole genome shotgun (WGS) entry which is preliminary data.</text>
</comment>
<evidence type="ECO:0000313" key="2">
    <source>
        <dbReference type="Proteomes" id="UP000765509"/>
    </source>
</evidence>
<dbReference type="Proteomes" id="UP000765509">
    <property type="component" value="Unassembled WGS sequence"/>
</dbReference>
<protein>
    <submittedName>
        <fullName evidence="1">Uncharacterized protein</fullName>
    </submittedName>
</protein>
<name>A0A9Q3C3Z4_9BASI</name>
<organism evidence="1 2">
    <name type="scientific">Austropuccinia psidii MF-1</name>
    <dbReference type="NCBI Taxonomy" id="1389203"/>
    <lineage>
        <taxon>Eukaryota</taxon>
        <taxon>Fungi</taxon>
        <taxon>Dikarya</taxon>
        <taxon>Basidiomycota</taxon>
        <taxon>Pucciniomycotina</taxon>
        <taxon>Pucciniomycetes</taxon>
        <taxon>Pucciniales</taxon>
        <taxon>Sphaerophragmiaceae</taxon>
        <taxon>Austropuccinia</taxon>
    </lineage>
</organism>
<reference evidence="1" key="1">
    <citation type="submission" date="2021-03" db="EMBL/GenBank/DDBJ databases">
        <title>Draft genome sequence of rust myrtle Austropuccinia psidii MF-1, a brazilian biotype.</title>
        <authorList>
            <person name="Quecine M.C."/>
            <person name="Pachon D.M.R."/>
            <person name="Bonatelli M.L."/>
            <person name="Correr F.H."/>
            <person name="Franceschini L.M."/>
            <person name="Leite T.F."/>
            <person name="Margarido G.R.A."/>
            <person name="Almeida C.A."/>
            <person name="Ferrarezi J.A."/>
            <person name="Labate C.A."/>
        </authorList>
    </citation>
    <scope>NUCLEOTIDE SEQUENCE</scope>
    <source>
        <strain evidence="1">MF-1</strain>
    </source>
</reference>
<proteinExistence type="predicted"/>